<dbReference type="Proteomes" id="UP001177670">
    <property type="component" value="Unassembled WGS sequence"/>
</dbReference>
<proteinExistence type="predicted"/>
<comment type="caution">
    <text evidence="1">The sequence shown here is derived from an EMBL/GenBank/DDBJ whole genome shotgun (WGS) entry which is preliminary data.</text>
</comment>
<dbReference type="EMBL" id="JAHYIQ010000015">
    <property type="protein sequence ID" value="KAK1126014.1"/>
    <property type="molecule type" value="Genomic_DNA"/>
</dbReference>
<accession>A0AA40FV84</accession>
<sequence>MLPGNSKKILFYQNGLTNSENDSINVYTLGVGSRLVAEWIIVAKGLRDIERRVSENHENAERTMEVLQIFRYSRTGPVAAFTWREEGRF</sequence>
<gene>
    <name evidence="1" type="ORF">K0M31_005544</name>
</gene>
<evidence type="ECO:0000313" key="1">
    <source>
        <dbReference type="EMBL" id="KAK1126014.1"/>
    </source>
</evidence>
<organism evidence="1 2">
    <name type="scientific">Melipona bicolor</name>
    <dbReference type="NCBI Taxonomy" id="60889"/>
    <lineage>
        <taxon>Eukaryota</taxon>
        <taxon>Metazoa</taxon>
        <taxon>Ecdysozoa</taxon>
        <taxon>Arthropoda</taxon>
        <taxon>Hexapoda</taxon>
        <taxon>Insecta</taxon>
        <taxon>Pterygota</taxon>
        <taxon>Neoptera</taxon>
        <taxon>Endopterygota</taxon>
        <taxon>Hymenoptera</taxon>
        <taxon>Apocrita</taxon>
        <taxon>Aculeata</taxon>
        <taxon>Apoidea</taxon>
        <taxon>Anthophila</taxon>
        <taxon>Apidae</taxon>
        <taxon>Melipona</taxon>
    </lineage>
</organism>
<protein>
    <submittedName>
        <fullName evidence="1">Uncharacterized protein</fullName>
    </submittedName>
</protein>
<evidence type="ECO:0000313" key="2">
    <source>
        <dbReference type="Proteomes" id="UP001177670"/>
    </source>
</evidence>
<reference evidence="1" key="1">
    <citation type="submission" date="2021-10" db="EMBL/GenBank/DDBJ databases">
        <title>Melipona bicolor Genome sequencing and assembly.</title>
        <authorList>
            <person name="Araujo N.S."/>
            <person name="Arias M.C."/>
        </authorList>
    </citation>
    <scope>NUCLEOTIDE SEQUENCE</scope>
    <source>
        <strain evidence="1">USP_2M_L1-L4_2017</strain>
        <tissue evidence="1">Whole body</tissue>
    </source>
</reference>
<keyword evidence="2" id="KW-1185">Reference proteome</keyword>
<name>A0AA40FV84_9HYME</name>
<dbReference type="AlphaFoldDB" id="A0AA40FV84"/>